<dbReference type="InterPro" id="IPR031692">
    <property type="entry name" value="EHD_N"/>
</dbReference>
<organism evidence="6 7">
    <name type="scientific">Rosa chinensis</name>
    <name type="common">China rose</name>
    <dbReference type="NCBI Taxonomy" id="74649"/>
    <lineage>
        <taxon>Eukaryota</taxon>
        <taxon>Viridiplantae</taxon>
        <taxon>Streptophyta</taxon>
        <taxon>Embryophyta</taxon>
        <taxon>Tracheophyta</taxon>
        <taxon>Spermatophyta</taxon>
        <taxon>Magnoliopsida</taxon>
        <taxon>eudicotyledons</taxon>
        <taxon>Gunneridae</taxon>
        <taxon>Pentapetalae</taxon>
        <taxon>rosids</taxon>
        <taxon>fabids</taxon>
        <taxon>Rosales</taxon>
        <taxon>Rosaceae</taxon>
        <taxon>Rosoideae</taxon>
        <taxon>Rosoideae incertae sedis</taxon>
        <taxon>Rosa</taxon>
    </lineage>
</organism>
<dbReference type="GO" id="GO:0008097">
    <property type="term" value="F:5S rRNA binding"/>
    <property type="evidence" value="ECO:0007669"/>
    <property type="project" value="InterPro"/>
</dbReference>
<dbReference type="PANTHER" id="PTHR23410:SF12">
    <property type="entry name" value="LARGE RIBOSOMAL SUBUNIT PROTEIN UL18"/>
    <property type="match status" value="1"/>
</dbReference>
<dbReference type="GO" id="GO:0000027">
    <property type="term" value="P:ribosomal large subunit assembly"/>
    <property type="evidence" value="ECO:0007669"/>
    <property type="project" value="TreeGrafter"/>
</dbReference>
<dbReference type="EMBL" id="PDCK01000044">
    <property type="protein sequence ID" value="PRQ28098.1"/>
    <property type="molecule type" value="Genomic_DNA"/>
</dbReference>
<evidence type="ECO:0000259" key="5">
    <source>
        <dbReference type="Pfam" id="PF16880"/>
    </source>
</evidence>
<dbReference type="SUPFAM" id="SSF53137">
    <property type="entry name" value="Translational machinery components"/>
    <property type="match status" value="1"/>
</dbReference>
<dbReference type="PANTHER" id="PTHR23410">
    <property type="entry name" value="RIBOSOMAL PROTEIN L5-RELATED"/>
    <property type="match status" value="1"/>
</dbReference>
<feature type="domain" description="EH" evidence="5">
    <location>
        <begin position="170"/>
        <end position="196"/>
    </location>
</feature>
<dbReference type="STRING" id="74649.A0A2P6Q1M3"/>
<keyword evidence="2" id="KW-0689">Ribosomal protein</keyword>
<dbReference type="Proteomes" id="UP000238479">
    <property type="component" value="Chromosome 6"/>
</dbReference>
<evidence type="ECO:0000256" key="4">
    <source>
        <dbReference type="SAM" id="MobiDB-lite"/>
    </source>
</evidence>
<feature type="compositionally biased region" description="Low complexity" evidence="4">
    <location>
        <begin position="12"/>
        <end position="27"/>
    </location>
</feature>
<keyword evidence="7" id="KW-1185">Reference proteome</keyword>
<dbReference type="Pfam" id="PF16880">
    <property type="entry name" value="EHD_N"/>
    <property type="match status" value="1"/>
</dbReference>
<dbReference type="GO" id="GO:0022625">
    <property type="term" value="C:cytosolic large ribosomal subunit"/>
    <property type="evidence" value="ECO:0007669"/>
    <property type="project" value="TreeGrafter"/>
</dbReference>
<comment type="caution">
    <text evidence="6">The sequence shown here is derived from an EMBL/GenBank/DDBJ whole genome shotgun (WGS) entry which is preliminary data.</text>
</comment>
<dbReference type="Gene3D" id="3.30.420.100">
    <property type="match status" value="1"/>
</dbReference>
<dbReference type="AlphaFoldDB" id="A0A2P6Q1M3"/>
<reference evidence="6 7" key="1">
    <citation type="journal article" date="2018" name="Nat. Genet.">
        <title>The Rosa genome provides new insights in the design of modern roses.</title>
        <authorList>
            <person name="Bendahmane M."/>
        </authorList>
    </citation>
    <scope>NUCLEOTIDE SEQUENCE [LARGE SCALE GENOMIC DNA]</scope>
    <source>
        <strain evidence="7">cv. Old Blush</strain>
    </source>
</reference>
<sequence length="206" mass="21481">MSGKATSGSGNDGASQSAESGSEGSSDGSEENGNHQEYGANKKGSFDKMLADGANAQNNTALVPGKPVVSVPATSLNMGMDLWNASPAGAGTAKMRGNQFGAPSAVGGDHWIQGALDGGLDIPHSNKRFAGFSKDNKQLDAEVHRKYIYGGHVAAYMRISLNAVTSITDGLKKLYIEKLKPLEAAYRFNDFGNPLLVSILSCSNVI</sequence>
<dbReference type="Gramene" id="PRQ28098">
    <property type="protein sequence ID" value="PRQ28098"/>
    <property type="gene ID" value="RchiOBHm_Chr6g0312351"/>
</dbReference>
<dbReference type="GO" id="GO:0006412">
    <property type="term" value="P:translation"/>
    <property type="evidence" value="ECO:0007669"/>
    <property type="project" value="InterPro"/>
</dbReference>
<protein>
    <submittedName>
        <fullName evidence="6">Putative EH domain-containing protein</fullName>
    </submittedName>
</protein>
<accession>A0A2P6Q1M3</accession>
<name>A0A2P6Q1M3_ROSCH</name>
<dbReference type="InterPro" id="IPR005485">
    <property type="entry name" value="Rbsml_uL18_euk_arch"/>
</dbReference>
<dbReference type="GO" id="GO:0003735">
    <property type="term" value="F:structural constituent of ribosome"/>
    <property type="evidence" value="ECO:0007669"/>
    <property type="project" value="InterPro"/>
</dbReference>
<evidence type="ECO:0000313" key="7">
    <source>
        <dbReference type="Proteomes" id="UP000238479"/>
    </source>
</evidence>
<keyword evidence="3" id="KW-0687">Ribonucleoprotein</keyword>
<evidence type="ECO:0000256" key="1">
    <source>
        <dbReference type="ARBA" id="ARBA00007116"/>
    </source>
</evidence>
<proteinExistence type="inferred from homology"/>
<gene>
    <name evidence="6" type="ORF">RchiOBHm_Chr6g0312351</name>
</gene>
<comment type="similarity">
    <text evidence="1">Belongs to the universal ribosomal protein uL18 family.</text>
</comment>
<evidence type="ECO:0000256" key="3">
    <source>
        <dbReference type="ARBA" id="ARBA00023274"/>
    </source>
</evidence>
<feature type="region of interest" description="Disordered" evidence="4">
    <location>
        <begin position="1"/>
        <end position="42"/>
    </location>
</feature>
<evidence type="ECO:0000313" key="6">
    <source>
        <dbReference type="EMBL" id="PRQ28098.1"/>
    </source>
</evidence>
<evidence type="ECO:0000256" key="2">
    <source>
        <dbReference type="ARBA" id="ARBA00022980"/>
    </source>
</evidence>